<evidence type="ECO:0000256" key="3">
    <source>
        <dbReference type="ARBA" id="ARBA00022989"/>
    </source>
</evidence>
<keyword evidence="2 5" id="KW-0812">Transmembrane</keyword>
<dbReference type="OrthoDB" id="6500128at2759"/>
<dbReference type="InterPro" id="IPR036640">
    <property type="entry name" value="ABC1_TM_sf"/>
</dbReference>
<dbReference type="InterPro" id="IPR039421">
    <property type="entry name" value="Type_1_exporter"/>
</dbReference>
<comment type="caution">
    <text evidence="8">The sequence shown here is derived from an EMBL/GenBank/DDBJ whole genome shotgun (WGS) entry which is preliminary data.</text>
</comment>
<proteinExistence type="predicted"/>
<protein>
    <submittedName>
        <fullName evidence="8">P-loop containing nucleoside triphosphate hydrolase protein</fullName>
    </submittedName>
</protein>
<feature type="transmembrane region" description="Helical" evidence="5">
    <location>
        <begin position="35"/>
        <end position="55"/>
    </location>
</feature>
<keyword evidence="9" id="KW-1185">Reference proteome</keyword>
<dbReference type="GO" id="GO:0005524">
    <property type="term" value="F:ATP binding"/>
    <property type="evidence" value="ECO:0007669"/>
    <property type="project" value="InterPro"/>
</dbReference>
<dbReference type="GO" id="GO:0005886">
    <property type="term" value="C:plasma membrane"/>
    <property type="evidence" value="ECO:0007669"/>
    <property type="project" value="TreeGrafter"/>
</dbReference>
<dbReference type="GeneID" id="70129613"/>
<feature type="domain" description="ABC transporter" evidence="7">
    <location>
        <begin position="117"/>
        <end position="153"/>
    </location>
</feature>
<sequence length="228" mass="24629">MALMVAVTWLIFFSTYGLAFWEGSSFLVQDVLRLSKLLIITISAMMGASLFGNVMPNLQALITAIAASAKISYTIDRVSPLDPTSEECDKLNHVDGSIRMENIKHIYPSRPENVVFKEINLLILAGKPTALVGGSGSGKSTIVDLIERFYIPVEVLLPDEATSALDTKSETIVQAALETASAGSTIITIAHYLSTIKNSHNIIILSQGRVIEQGTHDVLLKKEGLIAS</sequence>
<dbReference type="InterPro" id="IPR003439">
    <property type="entry name" value="ABC_transporter-like_ATP-bd"/>
</dbReference>
<evidence type="ECO:0000256" key="6">
    <source>
        <dbReference type="SAM" id="SignalP"/>
    </source>
</evidence>
<gene>
    <name evidence="8" type="ORF">BKA67DRAFT_540022</name>
</gene>
<dbReference type="PANTHER" id="PTHR24222:SF76">
    <property type="entry name" value="MYCOBACTIN IMPORT ATP-BINDING_PERMEASE PROTEIN IRTB"/>
    <property type="match status" value="1"/>
</dbReference>
<dbReference type="Pfam" id="PF00005">
    <property type="entry name" value="ABC_tran"/>
    <property type="match status" value="1"/>
</dbReference>
<keyword evidence="8" id="KW-0378">Hydrolase</keyword>
<evidence type="ECO:0000313" key="8">
    <source>
        <dbReference type="EMBL" id="KAH6648212.1"/>
    </source>
</evidence>
<dbReference type="Gene3D" id="3.40.50.300">
    <property type="entry name" value="P-loop containing nucleotide triphosphate hydrolases"/>
    <property type="match status" value="2"/>
</dbReference>
<feature type="signal peptide" evidence="6">
    <location>
        <begin position="1"/>
        <end position="19"/>
    </location>
</feature>
<keyword evidence="3 5" id="KW-1133">Transmembrane helix</keyword>
<organism evidence="8 9">
    <name type="scientific">Truncatella angustata</name>
    <dbReference type="NCBI Taxonomy" id="152316"/>
    <lineage>
        <taxon>Eukaryota</taxon>
        <taxon>Fungi</taxon>
        <taxon>Dikarya</taxon>
        <taxon>Ascomycota</taxon>
        <taxon>Pezizomycotina</taxon>
        <taxon>Sordariomycetes</taxon>
        <taxon>Xylariomycetidae</taxon>
        <taxon>Amphisphaeriales</taxon>
        <taxon>Sporocadaceae</taxon>
        <taxon>Truncatella</taxon>
    </lineage>
</organism>
<evidence type="ECO:0000313" key="9">
    <source>
        <dbReference type="Proteomes" id="UP000758603"/>
    </source>
</evidence>
<keyword evidence="4 5" id="KW-0472">Membrane</keyword>
<feature type="chain" id="PRO_5040344534" evidence="6">
    <location>
        <begin position="20"/>
        <end position="228"/>
    </location>
</feature>
<name>A0A9P8ZSW1_9PEZI</name>
<dbReference type="Proteomes" id="UP000758603">
    <property type="component" value="Unassembled WGS sequence"/>
</dbReference>
<evidence type="ECO:0000256" key="1">
    <source>
        <dbReference type="ARBA" id="ARBA00004141"/>
    </source>
</evidence>
<dbReference type="RefSeq" id="XP_045954724.1">
    <property type="nucleotide sequence ID" value="XM_046100721.1"/>
</dbReference>
<keyword evidence="6" id="KW-0732">Signal</keyword>
<accession>A0A9P8ZSW1</accession>
<evidence type="ECO:0000256" key="5">
    <source>
        <dbReference type="SAM" id="Phobius"/>
    </source>
</evidence>
<dbReference type="InterPro" id="IPR027417">
    <property type="entry name" value="P-loop_NTPase"/>
</dbReference>
<dbReference type="Gene3D" id="1.20.1560.10">
    <property type="entry name" value="ABC transporter type 1, transmembrane domain"/>
    <property type="match status" value="1"/>
</dbReference>
<dbReference type="EMBL" id="JAGPXC010000008">
    <property type="protein sequence ID" value="KAH6648212.1"/>
    <property type="molecule type" value="Genomic_DNA"/>
</dbReference>
<comment type="subcellular location">
    <subcellularLocation>
        <location evidence="1">Membrane</location>
        <topology evidence="1">Multi-pass membrane protein</topology>
    </subcellularLocation>
</comment>
<evidence type="ECO:0000256" key="4">
    <source>
        <dbReference type="ARBA" id="ARBA00023136"/>
    </source>
</evidence>
<evidence type="ECO:0000259" key="7">
    <source>
        <dbReference type="Pfam" id="PF00005"/>
    </source>
</evidence>
<evidence type="ECO:0000256" key="2">
    <source>
        <dbReference type="ARBA" id="ARBA00022692"/>
    </source>
</evidence>
<reference evidence="8" key="1">
    <citation type="journal article" date="2021" name="Nat. Commun.">
        <title>Genetic determinants of endophytism in the Arabidopsis root mycobiome.</title>
        <authorList>
            <person name="Mesny F."/>
            <person name="Miyauchi S."/>
            <person name="Thiergart T."/>
            <person name="Pickel B."/>
            <person name="Atanasova L."/>
            <person name="Karlsson M."/>
            <person name="Huettel B."/>
            <person name="Barry K.W."/>
            <person name="Haridas S."/>
            <person name="Chen C."/>
            <person name="Bauer D."/>
            <person name="Andreopoulos W."/>
            <person name="Pangilinan J."/>
            <person name="LaButti K."/>
            <person name="Riley R."/>
            <person name="Lipzen A."/>
            <person name="Clum A."/>
            <person name="Drula E."/>
            <person name="Henrissat B."/>
            <person name="Kohler A."/>
            <person name="Grigoriev I.V."/>
            <person name="Martin F.M."/>
            <person name="Hacquard S."/>
        </authorList>
    </citation>
    <scope>NUCLEOTIDE SEQUENCE</scope>
    <source>
        <strain evidence="8">MPI-SDFR-AT-0073</strain>
    </source>
</reference>
<dbReference type="PANTHER" id="PTHR24222">
    <property type="entry name" value="ABC TRANSPORTER B FAMILY"/>
    <property type="match status" value="1"/>
</dbReference>
<dbReference type="GO" id="GO:0016887">
    <property type="term" value="F:ATP hydrolysis activity"/>
    <property type="evidence" value="ECO:0007669"/>
    <property type="project" value="InterPro"/>
</dbReference>
<dbReference type="GO" id="GO:0042626">
    <property type="term" value="F:ATPase-coupled transmembrane transporter activity"/>
    <property type="evidence" value="ECO:0007669"/>
    <property type="project" value="TreeGrafter"/>
</dbReference>
<dbReference type="AlphaFoldDB" id="A0A9P8ZSW1"/>
<dbReference type="SUPFAM" id="SSF52540">
    <property type="entry name" value="P-loop containing nucleoside triphosphate hydrolases"/>
    <property type="match status" value="1"/>
</dbReference>